<evidence type="ECO:0000313" key="3">
    <source>
        <dbReference type="EMBL" id="TQM94606.1"/>
    </source>
</evidence>
<dbReference type="InterPro" id="IPR054353">
    <property type="entry name" value="IstA-like_C"/>
</dbReference>
<comment type="caution">
    <text evidence="2">The sequence shown here is derived from an EMBL/GenBank/DDBJ whole genome shotgun (WGS) entry which is preliminary data.</text>
</comment>
<gene>
    <name evidence="3" type="ORF">BD293_3289</name>
    <name evidence="2" type="ORF">BD293_4201</name>
</gene>
<dbReference type="PANTHER" id="PTHR35004">
    <property type="entry name" value="TRANSPOSASE RV3428C-RELATED"/>
    <property type="match status" value="1"/>
</dbReference>
<dbReference type="NCBIfam" id="NF033546">
    <property type="entry name" value="transpos_IS21"/>
    <property type="match status" value="1"/>
</dbReference>
<dbReference type="EMBL" id="VFPT01000001">
    <property type="protein sequence ID" value="TQM94606.1"/>
    <property type="molecule type" value="Genomic_DNA"/>
</dbReference>
<dbReference type="RefSeq" id="WP_170207166.1">
    <property type="nucleotide sequence ID" value="NZ_VFPT01000001.1"/>
</dbReference>
<feature type="domain" description="Integrase catalytic" evidence="1">
    <location>
        <begin position="117"/>
        <end position="246"/>
    </location>
</feature>
<dbReference type="AlphaFoldDB" id="A0A543K484"/>
<dbReference type="GO" id="GO:0015074">
    <property type="term" value="P:DNA integration"/>
    <property type="evidence" value="ECO:0007669"/>
    <property type="project" value="InterPro"/>
</dbReference>
<dbReference type="EMBL" id="VFPT01000004">
    <property type="protein sequence ID" value="TQM89891.1"/>
    <property type="molecule type" value="Genomic_DNA"/>
</dbReference>
<organism evidence="2 4">
    <name type="scientific">Roseinatronobacter monicus</name>
    <dbReference type="NCBI Taxonomy" id="393481"/>
    <lineage>
        <taxon>Bacteria</taxon>
        <taxon>Pseudomonadati</taxon>
        <taxon>Pseudomonadota</taxon>
        <taxon>Alphaproteobacteria</taxon>
        <taxon>Rhodobacterales</taxon>
        <taxon>Paracoccaceae</taxon>
        <taxon>Roseinatronobacter</taxon>
    </lineage>
</organism>
<reference evidence="2 4" key="1">
    <citation type="submission" date="2019-06" db="EMBL/GenBank/DDBJ databases">
        <title>Genomic Encyclopedia of Archaeal and Bacterial Type Strains, Phase II (KMG-II): from individual species to whole genera.</title>
        <authorList>
            <person name="Goeker M."/>
        </authorList>
    </citation>
    <scope>NUCLEOTIDE SEQUENCE [LARGE SCALE GENOMIC DNA]</scope>
    <source>
        <strain evidence="2 4">DSM 18423</strain>
    </source>
</reference>
<dbReference type="PROSITE" id="PS50994">
    <property type="entry name" value="INTEGRASE"/>
    <property type="match status" value="1"/>
</dbReference>
<dbReference type="Pfam" id="PF22483">
    <property type="entry name" value="Mu-transpos_C_2"/>
    <property type="match status" value="1"/>
</dbReference>
<sequence length="496" mass="56354">MDLYLKVRLARRGGMSEREAAGHFGISRASVKKMMMFSVPPGYQRTAQIKRPKLDGFTGFIDQWMQDDLKRPRKQRHTAKRIFERLCDEHQFLGGYTTVKNYVREQGRRSREMFVPLAHAPGHAQADFGEAMVVIGGVEQKAHFFALDLPYSDACFVRAYPAAVSEAWVDGHVHAFAFFGRVPQSVLYDNDRCLVAKILPDGSRKRTKLFSGFLSHYFIHDRYGRPGKGNDKGAVEGLVGYARRNFMVPIPHFATWEAFNLWLEEQCRKRQSDVLRGHDDSIGQRLARDLEAMMDLPASPFDACDQASGQVNSQSLVRYKTNDYSVPVAYGHRDVWIRGYVDQVVIGCGGDVIARHPRCWDREDMVFDPVHYLPLLEQKTGALDQAAPLVEWELPEEFATLRRLMEARMIKAGRREYVQVLRLLETFDMADLNVAVKNALRMGAIGFDAVKHLVLCQVEKRPPKLDLDVYPYLPKANVGTTSAASYMSLMKRGQAA</sequence>
<dbReference type="Proteomes" id="UP000320582">
    <property type="component" value="Unassembled WGS sequence"/>
</dbReference>
<name>A0A543K484_9RHOB</name>
<evidence type="ECO:0000313" key="2">
    <source>
        <dbReference type="EMBL" id="TQM89891.1"/>
    </source>
</evidence>
<evidence type="ECO:0000259" key="1">
    <source>
        <dbReference type="PROSITE" id="PS50994"/>
    </source>
</evidence>
<dbReference type="InterPro" id="IPR001584">
    <property type="entry name" value="Integrase_cat-core"/>
</dbReference>
<protein>
    <submittedName>
        <fullName evidence="2">Transposase</fullName>
    </submittedName>
</protein>
<accession>A0A543K484</accession>
<dbReference type="PANTHER" id="PTHR35004:SF7">
    <property type="entry name" value="INTEGRASE PROTEIN"/>
    <property type="match status" value="1"/>
</dbReference>
<keyword evidence="4" id="KW-1185">Reference proteome</keyword>
<evidence type="ECO:0000313" key="4">
    <source>
        <dbReference type="Proteomes" id="UP000320582"/>
    </source>
</evidence>
<proteinExistence type="predicted"/>